<name>A0ABZ1AGQ8_AROEV</name>
<protein>
    <submittedName>
        <fullName evidence="1">DUF4160 domain-containing protein</fullName>
    </submittedName>
</protein>
<reference evidence="1 2" key="1">
    <citation type="submission" date="2023-12" db="EMBL/GenBank/DDBJ databases">
        <title>A. evansii MAY27, complete genome.</title>
        <authorList>
            <person name="Wang Y."/>
        </authorList>
    </citation>
    <scope>NUCLEOTIDE SEQUENCE [LARGE SCALE GENOMIC DNA]</scope>
    <source>
        <strain evidence="1 2">MAY27</strain>
    </source>
</reference>
<keyword evidence="2" id="KW-1185">Reference proteome</keyword>
<organism evidence="1 2">
    <name type="scientific">Aromatoleum evansii</name>
    <name type="common">Azoarcus evansii</name>
    <dbReference type="NCBI Taxonomy" id="59406"/>
    <lineage>
        <taxon>Bacteria</taxon>
        <taxon>Pseudomonadati</taxon>
        <taxon>Pseudomonadota</taxon>
        <taxon>Betaproteobacteria</taxon>
        <taxon>Rhodocyclales</taxon>
        <taxon>Rhodocyclaceae</taxon>
        <taxon>Aromatoleum</taxon>
    </lineage>
</organism>
<dbReference type="EMBL" id="CP141259">
    <property type="protein sequence ID" value="WRL45059.1"/>
    <property type="molecule type" value="Genomic_DNA"/>
</dbReference>
<evidence type="ECO:0000313" key="1">
    <source>
        <dbReference type="EMBL" id="WRL45059.1"/>
    </source>
</evidence>
<gene>
    <name evidence="1" type="ORF">U5817_17855</name>
</gene>
<dbReference type="RefSeq" id="WP_169131969.1">
    <property type="nucleotide sequence ID" value="NZ_CAWPLS010000280.1"/>
</dbReference>
<proteinExistence type="predicted"/>
<dbReference type="Pfam" id="PF13711">
    <property type="entry name" value="DUF4160"/>
    <property type="match status" value="1"/>
</dbReference>
<accession>A0ABZ1AGQ8</accession>
<evidence type="ECO:0000313" key="2">
    <source>
        <dbReference type="Proteomes" id="UP001626593"/>
    </source>
</evidence>
<dbReference type="InterPro" id="IPR025427">
    <property type="entry name" value="DUF4160"/>
</dbReference>
<dbReference type="Proteomes" id="UP001626593">
    <property type="component" value="Chromosome"/>
</dbReference>
<sequence length="86" mass="9738">MPEISRFLGIIVAMFYNDHAPPHFHARYGEHKVEIAIETLAVLAGSFPPRALGLLIEWAAAHRADLMEDWELARVHAELKRIAPLE</sequence>